<sequence length="651" mass="73675">MTWISKHQIIQKLCAAMPVLFCGLLFLVASSLLYYVYYVLQPNGNSSQHQRPITTSSWRIDKTTSDAFSGHAETSVETLLEETLALQDEVNAFEKEKKERTASMASEKELQRQLSATLNDKTKLLHEEQTKMQEQNQTLQLVGQLEKEIRILEANAALQRDFFDYMSVVFQTTPYPGVNTYTRYTVARLGMLPLDGIEPLKPQFGPVINDVLSFQYPLTVPACQDVTTANRSVFLAIISGAGNFEKRNVTRHLWPKHLKAEQDKGLMGVAGFAFILGKPDKNETQKQIEEESQMYGDIIQIEMVDTYRNLSLKVAALFNWLHIQNCSKVDFLFKVDDDVYVNVRNLVQFIQSQPRHDTNLKSLDIQLNIFTHTEATISFKKTADSGSLKQSLKMAGLLHWLHTNCAHMHFLLKVEDHVYVNVRNLANFATQYRPRFNDSIFGTSPSTFATKSKKSTHKEGLNSDLFYRLVFYEGAPVNSSHSYEEWPWSHYPPHLLDHAVLLANSTILPLLAAIQTTPRVVMDHLYYTGICREKAAIRIGNSSTNSSRDLRPTTGSAPVPSGSKLVLGVLATNLPDNPTPCYLRQFIALLMTSAETQMKSWHVATDDFYRNKTFCIVTAMNATSNATTNATTNATLYHNQLFTFHFTDPNI</sequence>
<evidence type="ECO:0000256" key="3">
    <source>
        <dbReference type="ARBA" id="ARBA00022676"/>
    </source>
</evidence>
<dbReference type="Proteomes" id="UP000076858">
    <property type="component" value="Unassembled WGS sequence"/>
</dbReference>
<dbReference type="EMBL" id="LRGB01000687">
    <property type="protein sequence ID" value="KZS16568.1"/>
    <property type="molecule type" value="Genomic_DNA"/>
</dbReference>
<evidence type="ECO:0000256" key="9">
    <source>
        <dbReference type="ARBA" id="ARBA00023136"/>
    </source>
</evidence>
<accession>A0A164ZP10</accession>
<keyword evidence="6" id="KW-0735">Signal-anchor</keyword>
<keyword evidence="9 10" id="KW-0472">Membrane</keyword>
<keyword evidence="4" id="KW-0808">Transferase</keyword>
<evidence type="ECO:0000256" key="1">
    <source>
        <dbReference type="ARBA" id="ARBA00004323"/>
    </source>
</evidence>
<dbReference type="Pfam" id="PF01762">
    <property type="entry name" value="Galactosyl_T"/>
    <property type="match status" value="2"/>
</dbReference>
<keyword evidence="8" id="KW-0333">Golgi apparatus</keyword>
<dbReference type="OrthoDB" id="6355886at2759"/>
<dbReference type="STRING" id="35525.A0A164ZP10"/>
<keyword evidence="7 10" id="KW-1133">Transmembrane helix</keyword>
<gene>
    <name evidence="11" type="ORF">APZ42_017163</name>
</gene>
<organism evidence="11 12">
    <name type="scientific">Daphnia magna</name>
    <dbReference type="NCBI Taxonomy" id="35525"/>
    <lineage>
        <taxon>Eukaryota</taxon>
        <taxon>Metazoa</taxon>
        <taxon>Ecdysozoa</taxon>
        <taxon>Arthropoda</taxon>
        <taxon>Crustacea</taxon>
        <taxon>Branchiopoda</taxon>
        <taxon>Diplostraca</taxon>
        <taxon>Cladocera</taxon>
        <taxon>Anomopoda</taxon>
        <taxon>Daphniidae</taxon>
        <taxon>Daphnia</taxon>
    </lineage>
</organism>
<comment type="subcellular location">
    <subcellularLocation>
        <location evidence="1">Golgi apparatus membrane</location>
        <topology evidence="1">Single-pass type II membrane protein</topology>
    </subcellularLocation>
</comment>
<dbReference type="PANTHER" id="PTHR11214">
    <property type="entry name" value="BETA-1,3-N-ACETYLGLUCOSAMINYLTRANSFERASE"/>
    <property type="match status" value="1"/>
</dbReference>
<comment type="caution">
    <text evidence="11">The sequence shown here is derived from an EMBL/GenBank/DDBJ whole genome shotgun (WGS) entry which is preliminary data.</text>
</comment>
<dbReference type="GO" id="GO:0000139">
    <property type="term" value="C:Golgi membrane"/>
    <property type="evidence" value="ECO:0007669"/>
    <property type="project" value="UniProtKB-SubCell"/>
</dbReference>
<evidence type="ECO:0000313" key="12">
    <source>
        <dbReference type="Proteomes" id="UP000076858"/>
    </source>
</evidence>
<keyword evidence="3" id="KW-0328">Glycosyltransferase</keyword>
<dbReference type="GO" id="GO:0016758">
    <property type="term" value="F:hexosyltransferase activity"/>
    <property type="evidence" value="ECO:0007669"/>
    <property type="project" value="InterPro"/>
</dbReference>
<name>A0A164ZP10_9CRUS</name>
<keyword evidence="12" id="KW-1185">Reference proteome</keyword>
<evidence type="ECO:0000313" key="11">
    <source>
        <dbReference type="EMBL" id="KZS16568.1"/>
    </source>
</evidence>
<evidence type="ECO:0000256" key="8">
    <source>
        <dbReference type="ARBA" id="ARBA00023034"/>
    </source>
</evidence>
<dbReference type="PANTHER" id="PTHR11214:SF334">
    <property type="entry name" value="HEXOSYLTRANSFERASE"/>
    <property type="match status" value="1"/>
</dbReference>
<dbReference type="GO" id="GO:0006493">
    <property type="term" value="P:protein O-linked glycosylation"/>
    <property type="evidence" value="ECO:0007669"/>
    <property type="project" value="TreeGrafter"/>
</dbReference>
<protein>
    <recommendedName>
        <fullName evidence="13">Hexosyltransferase</fullName>
    </recommendedName>
</protein>
<dbReference type="AlphaFoldDB" id="A0A164ZP10"/>
<evidence type="ECO:0000256" key="2">
    <source>
        <dbReference type="ARBA" id="ARBA00008661"/>
    </source>
</evidence>
<evidence type="ECO:0000256" key="10">
    <source>
        <dbReference type="SAM" id="Phobius"/>
    </source>
</evidence>
<keyword evidence="5 10" id="KW-0812">Transmembrane</keyword>
<proteinExistence type="inferred from homology"/>
<reference evidence="11 12" key="1">
    <citation type="submission" date="2016-03" db="EMBL/GenBank/DDBJ databases">
        <title>EvidentialGene: Evidence-directed Construction of Genes on Genomes.</title>
        <authorList>
            <person name="Gilbert D.G."/>
            <person name="Choi J.-H."/>
            <person name="Mockaitis K."/>
            <person name="Colbourne J."/>
            <person name="Pfrender M."/>
        </authorList>
    </citation>
    <scope>NUCLEOTIDE SEQUENCE [LARGE SCALE GENOMIC DNA]</scope>
    <source>
        <strain evidence="11 12">Xinb3</strain>
        <tissue evidence="11">Complete organism</tissue>
    </source>
</reference>
<evidence type="ECO:0000256" key="7">
    <source>
        <dbReference type="ARBA" id="ARBA00022989"/>
    </source>
</evidence>
<comment type="similarity">
    <text evidence="2">Belongs to the glycosyltransferase 31 family.</text>
</comment>
<dbReference type="InterPro" id="IPR002659">
    <property type="entry name" value="Glyco_trans_31"/>
</dbReference>
<evidence type="ECO:0000256" key="6">
    <source>
        <dbReference type="ARBA" id="ARBA00022968"/>
    </source>
</evidence>
<evidence type="ECO:0000256" key="4">
    <source>
        <dbReference type="ARBA" id="ARBA00022679"/>
    </source>
</evidence>
<evidence type="ECO:0000256" key="5">
    <source>
        <dbReference type="ARBA" id="ARBA00022692"/>
    </source>
</evidence>
<dbReference type="Gene3D" id="3.90.550.50">
    <property type="match status" value="2"/>
</dbReference>
<feature type="transmembrane region" description="Helical" evidence="10">
    <location>
        <begin position="12"/>
        <end position="37"/>
    </location>
</feature>
<evidence type="ECO:0008006" key="13">
    <source>
        <dbReference type="Google" id="ProtNLM"/>
    </source>
</evidence>